<feature type="transmembrane region" description="Helical" evidence="6">
    <location>
        <begin position="25"/>
        <end position="47"/>
    </location>
</feature>
<dbReference type="RefSeq" id="WP_354549435.1">
    <property type="nucleotide sequence ID" value="NZ_JBEPSM010000001.1"/>
</dbReference>
<feature type="transmembrane region" description="Helical" evidence="6">
    <location>
        <begin position="59"/>
        <end position="79"/>
    </location>
</feature>
<comment type="subcellular location">
    <subcellularLocation>
        <location evidence="1">Cell membrane</location>
        <topology evidence="1">Multi-pass membrane protein</topology>
    </subcellularLocation>
</comment>
<evidence type="ECO:0000256" key="3">
    <source>
        <dbReference type="ARBA" id="ARBA00022692"/>
    </source>
</evidence>
<evidence type="ECO:0000313" key="7">
    <source>
        <dbReference type="EMBL" id="MET4633270.1"/>
    </source>
</evidence>
<keyword evidence="4 6" id="KW-1133">Transmembrane helix</keyword>
<comment type="caution">
    <text evidence="7">The sequence shown here is derived from an EMBL/GenBank/DDBJ whole genome shotgun (WGS) entry which is preliminary data.</text>
</comment>
<evidence type="ECO:0000256" key="4">
    <source>
        <dbReference type="ARBA" id="ARBA00022989"/>
    </source>
</evidence>
<organism evidence="7 8">
    <name type="scientific">Kaistia defluvii</name>
    <dbReference type="NCBI Taxonomy" id="410841"/>
    <lineage>
        <taxon>Bacteria</taxon>
        <taxon>Pseudomonadati</taxon>
        <taxon>Pseudomonadota</taxon>
        <taxon>Alphaproteobacteria</taxon>
        <taxon>Hyphomicrobiales</taxon>
        <taxon>Kaistiaceae</taxon>
        <taxon>Kaistia</taxon>
    </lineage>
</organism>
<reference evidence="7 8" key="1">
    <citation type="submission" date="2024-06" db="EMBL/GenBank/DDBJ databases">
        <title>Sorghum-associated microbial communities from plants grown in Nebraska, USA.</title>
        <authorList>
            <person name="Schachtman D."/>
        </authorList>
    </citation>
    <scope>NUCLEOTIDE SEQUENCE [LARGE SCALE GENOMIC DNA]</scope>
    <source>
        <strain evidence="7 8">3207</strain>
    </source>
</reference>
<gene>
    <name evidence="7" type="ORF">ABIE08_001183</name>
</gene>
<dbReference type="Proteomes" id="UP001549321">
    <property type="component" value="Unassembled WGS sequence"/>
</dbReference>
<feature type="transmembrane region" description="Helical" evidence="6">
    <location>
        <begin position="177"/>
        <end position="199"/>
    </location>
</feature>
<dbReference type="PANTHER" id="PTHR32196">
    <property type="entry name" value="ABC TRANSPORTER PERMEASE PROTEIN YPHD-RELATED-RELATED"/>
    <property type="match status" value="1"/>
</dbReference>
<keyword evidence="2" id="KW-1003">Cell membrane</keyword>
<sequence length="354" mass="36639">MERTVERDSGFEGSGRALRDRLTRFVAVGEVGVLLALIVLVAFFYIIEPAFLSERNIRAILRVVSFIGIIAIGQTILLVNGEFDLSVGAVAGLSAVCSAKLMTALALPVPLALIGGVLVGAGIGLVNGLIVVKLKIPAFIQTLGMLFIGQGLIQVVTNGYPVYPLPPVITDIGYADFLFGLGWSFVFFILAALIADFVLRRTVLGRNMYATGGNPEVARLVGIDTARYKIGAFMTVGALAAVAGMFVMADLASGTTSIGSGWELNVIAGVVVGGVSLFGGAGTMAGGLIGVLLLQVVTSGLVVVGVNANWQQIAVGVIMVLAVGLDILRRRYFIAGSSAAPAEPPATTTSTKPS</sequence>
<evidence type="ECO:0000256" key="1">
    <source>
        <dbReference type="ARBA" id="ARBA00004651"/>
    </source>
</evidence>
<dbReference type="InterPro" id="IPR001851">
    <property type="entry name" value="ABC_transp_permease"/>
</dbReference>
<dbReference type="Pfam" id="PF02653">
    <property type="entry name" value="BPD_transp_2"/>
    <property type="match status" value="1"/>
</dbReference>
<feature type="transmembrane region" description="Helical" evidence="6">
    <location>
        <begin position="310"/>
        <end position="328"/>
    </location>
</feature>
<keyword evidence="5 6" id="KW-0472">Membrane</keyword>
<evidence type="ECO:0000256" key="6">
    <source>
        <dbReference type="SAM" id="Phobius"/>
    </source>
</evidence>
<feature type="transmembrane region" description="Helical" evidence="6">
    <location>
        <begin position="139"/>
        <end position="157"/>
    </location>
</feature>
<evidence type="ECO:0000256" key="2">
    <source>
        <dbReference type="ARBA" id="ARBA00022475"/>
    </source>
</evidence>
<dbReference type="EMBL" id="JBEPSM010000001">
    <property type="protein sequence ID" value="MET4633270.1"/>
    <property type="molecule type" value="Genomic_DNA"/>
</dbReference>
<protein>
    <submittedName>
        <fullName evidence="7">Ribose transport system permease protein</fullName>
    </submittedName>
</protein>
<keyword evidence="8" id="KW-1185">Reference proteome</keyword>
<proteinExistence type="predicted"/>
<accession>A0ABV2QW75</accession>
<keyword evidence="3 6" id="KW-0812">Transmembrane</keyword>
<feature type="transmembrane region" description="Helical" evidence="6">
    <location>
        <begin position="113"/>
        <end position="132"/>
    </location>
</feature>
<evidence type="ECO:0000256" key="5">
    <source>
        <dbReference type="ARBA" id="ARBA00023136"/>
    </source>
</evidence>
<evidence type="ECO:0000313" key="8">
    <source>
        <dbReference type="Proteomes" id="UP001549321"/>
    </source>
</evidence>
<feature type="transmembrane region" description="Helical" evidence="6">
    <location>
        <begin position="230"/>
        <end position="249"/>
    </location>
</feature>
<dbReference type="CDD" id="cd06579">
    <property type="entry name" value="TM_PBP1_transp_AraH_like"/>
    <property type="match status" value="1"/>
</dbReference>
<name>A0ABV2QW75_9HYPH</name>